<reference evidence="2 3" key="1">
    <citation type="submission" date="2017-07" db="EMBL/GenBank/DDBJ databases">
        <title>Draft whole genome sequences of clinical Proprionibacteriaceae strains.</title>
        <authorList>
            <person name="Bernier A.-M."/>
            <person name="Bernard K."/>
            <person name="Domingo M.-C."/>
        </authorList>
    </citation>
    <scope>NUCLEOTIDE SEQUENCE [LARGE SCALE GENOMIC DNA]</scope>
    <source>
        <strain evidence="2 3">NML 150081</strain>
    </source>
</reference>
<proteinExistence type="predicted"/>
<evidence type="ECO:0008006" key="4">
    <source>
        <dbReference type="Google" id="ProtNLM"/>
    </source>
</evidence>
<dbReference type="Pfam" id="PF05258">
    <property type="entry name" value="DciA"/>
    <property type="match status" value="1"/>
</dbReference>
<evidence type="ECO:0000313" key="2">
    <source>
        <dbReference type="EMBL" id="OYN90284.1"/>
    </source>
</evidence>
<feature type="region of interest" description="Disordered" evidence="1">
    <location>
        <begin position="176"/>
        <end position="202"/>
    </location>
</feature>
<dbReference type="EMBL" id="NMVJ01000007">
    <property type="protein sequence ID" value="OYN90284.1"/>
    <property type="molecule type" value="Genomic_DNA"/>
</dbReference>
<evidence type="ECO:0000256" key="1">
    <source>
        <dbReference type="SAM" id="MobiDB-lite"/>
    </source>
</evidence>
<feature type="compositionally biased region" description="Basic and acidic residues" evidence="1">
    <location>
        <begin position="76"/>
        <end position="90"/>
    </location>
</feature>
<dbReference type="PANTHER" id="PTHR36456">
    <property type="entry name" value="UPF0232 PROTEIN SCO3875"/>
    <property type="match status" value="1"/>
</dbReference>
<dbReference type="InterPro" id="IPR007922">
    <property type="entry name" value="DciA-like"/>
</dbReference>
<dbReference type="PANTHER" id="PTHR36456:SF1">
    <property type="entry name" value="UPF0232 PROTEIN SCO3875"/>
    <property type="match status" value="1"/>
</dbReference>
<sequence>MRSGRGRSAVSEDPIRDESAGRGEPENAQAKNGQSDPEPGPESGLELARQIAAAAQLRGQTGPAAPQKPKKKRAQHRDYRRYSNDRDPKPLGDAMDGLLRRKGWRTQINVQLLIGKWSSLVGEVNADHSEPVGYSDKVLTVRADSSTWAASLRMIAPQIVAQINRELGDGTVTRVDVRGPQAPSWQHGRRSVRGRGPRDTYG</sequence>
<keyword evidence="3" id="KW-1185">Reference proteome</keyword>
<comment type="caution">
    <text evidence="2">The sequence shown here is derived from an EMBL/GenBank/DDBJ whole genome shotgun (WGS) entry which is preliminary data.</text>
</comment>
<feature type="compositionally biased region" description="Basic and acidic residues" evidence="1">
    <location>
        <begin position="13"/>
        <end position="25"/>
    </location>
</feature>
<accession>A0A255EFH0</accession>
<feature type="compositionally biased region" description="Low complexity" evidence="1">
    <location>
        <begin position="47"/>
        <end position="67"/>
    </location>
</feature>
<name>A0A255EFH0_9ACTN</name>
<evidence type="ECO:0000313" key="3">
    <source>
        <dbReference type="Proteomes" id="UP000216300"/>
    </source>
</evidence>
<protein>
    <recommendedName>
        <fullName evidence="4">DUF721 domain-containing protein</fullName>
    </recommendedName>
</protein>
<organism evidence="2 3">
    <name type="scientific">Parenemella sanctibonifatiensis</name>
    <dbReference type="NCBI Taxonomy" id="2016505"/>
    <lineage>
        <taxon>Bacteria</taxon>
        <taxon>Bacillati</taxon>
        <taxon>Actinomycetota</taxon>
        <taxon>Actinomycetes</taxon>
        <taxon>Propionibacteriales</taxon>
        <taxon>Propionibacteriaceae</taxon>
        <taxon>Parenemella</taxon>
    </lineage>
</organism>
<dbReference type="Proteomes" id="UP000216300">
    <property type="component" value="Unassembled WGS sequence"/>
</dbReference>
<dbReference type="OrthoDB" id="5516926at2"/>
<gene>
    <name evidence="2" type="ORF">CGZ91_08980</name>
</gene>
<dbReference type="AlphaFoldDB" id="A0A255EFH0"/>
<feature type="region of interest" description="Disordered" evidence="1">
    <location>
        <begin position="1"/>
        <end position="94"/>
    </location>
</feature>